<feature type="region of interest" description="Disordered" evidence="1">
    <location>
        <begin position="153"/>
        <end position="178"/>
    </location>
</feature>
<reference evidence="2 3" key="1">
    <citation type="submission" date="2013-03" db="EMBL/GenBank/DDBJ databases">
        <title>The Genome Sequence of Capronia coronata CBS 617.96.</title>
        <authorList>
            <consortium name="The Broad Institute Genomics Platform"/>
            <person name="Cuomo C."/>
            <person name="de Hoog S."/>
            <person name="Gorbushina A."/>
            <person name="Walker B."/>
            <person name="Young S.K."/>
            <person name="Zeng Q."/>
            <person name="Gargeya S."/>
            <person name="Fitzgerald M."/>
            <person name="Haas B."/>
            <person name="Abouelleil A."/>
            <person name="Allen A.W."/>
            <person name="Alvarado L."/>
            <person name="Arachchi H.M."/>
            <person name="Berlin A.M."/>
            <person name="Chapman S.B."/>
            <person name="Gainer-Dewar J."/>
            <person name="Goldberg J."/>
            <person name="Griggs A."/>
            <person name="Gujja S."/>
            <person name="Hansen M."/>
            <person name="Howarth C."/>
            <person name="Imamovic A."/>
            <person name="Ireland A."/>
            <person name="Larimer J."/>
            <person name="McCowan C."/>
            <person name="Murphy C."/>
            <person name="Pearson M."/>
            <person name="Poon T.W."/>
            <person name="Priest M."/>
            <person name="Roberts A."/>
            <person name="Saif S."/>
            <person name="Shea T."/>
            <person name="Sisk P."/>
            <person name="Sykes S."/>
            <person name="Wortman J."/>
            <person name="Nusbaum C."/>
            <person name="Birren B."/>
        </authorList>
    </citation>
    <scope>NUCLEOTIDE SEQUENCE [LARGE SCALE GENOMIC DNA]</scope>
    <source>
        <strain evidence="2 3">CBS 617.96</strain>
    </source>
</reference>
<keyword evidence="3" id="KW-1185">Reference proteome</keyword>
<comment type="caution">
    <text evidence="2">The sequence shown here is derived from an EMBL/GenBank/DDBJ whole genome shotgun (WGS) entry which is preliminary data.</text>
</comment>
<protein>
    <submittedName>
        <fullName evidence="2">Uncharacterized protein</fullName>
    </submittedName>
</protein>
<gene>
    <name evidence="2" type="ORF">A1O1_05489</name>
</gene>
<evidence type="ECO:0000256" key="1">
    <source>
        <dbReference type="SAM" id="MobiDB-lite"/>
    </source>
</evidence>
<name>W9Z223_9EURO</name>
<dbReference type="GeneID" id="19160364"/>
<feature type="compositionally biased region" description="Low complexity" evidence="1">
    <location>
        <begin position="158"/>
        <end position="178"/>
    </location>
</feature>
<organism evidence="2 3">
    <name type="scientific">Capronia coronata CBS 617.96</name>
    <dbReference type="NCBI Taxonomy" id="1182541"/>
    <lineage>
        <taxon>Eukaryota</taxon>
        <taxon>Fungi</taxon>
        <taxon>Dikarya</taxon>
        <taxon>Ascomycota</taxon>
        <taxon>Pezizomycotina</taxon>
        <taxon>Eurotiomycetes</taxon>
        <taxon>Chaetothyriomycetidae</taxon>
        <taxon>Chaetothyriales</taxon>
        <taxon>Herpotrichiellaceae</taxon>
        <taxon>Capronia</taxon>
    </lineage>
</organism>
<evidence type="ECO:0000313" key="3">
    <source>
        <dbReference type="Proteomes" id="UP000019484"/>
    </source>
</evidence>
<evidence type="ECO:0000313" key="2">
    <source>
        <dbReference type="EMBL" id="EXJ88559.1"/>
    </source>
</evidence>
<dbReference type="HOGENOM" id="CLU_993961_0_0_1"/>
<proteinExistence type="predicted"/>
<dbReference type="OrthoDB" id="4136018at2759"/>
<accession>W9Z223</accession>
<dbReference type="Proteomes" id="UP000019484">
    <property type="component" value="Unassembled WGS sequence"/>
</dbReference>
<dbReference type="EMBL" id="AMWN01000004">
    <property type="protein sequence ID" value="EXJ88559.1"/>
    <property type="molecule type" value="Genomic_DNA"/>
</dbReference>
<dbReference type="RefSeq" id="XP_007724565.1">
    <property type="nucleotide sequence ID" value="XM_007726375.1"/>
</dbReference>
<feature type="compositionally biased region" description="Low complexity" evidence="1">
    <location>
        <begin position="198"/>
        <end position="211"/>
    </location>
</feature>
<sequence length="280" mass="30856">MIDNVNSGMVWSWAEFFLTLLTFLASRIRRCLRDARAWKSISGLVGELSGTDNQWVPDSAIHQGDDPPPPWSGFSSHLRKSSRPQSVLAYAATLARQQATLVECVETLYRRLRVENESRVLALRPGGAEPNVNDIMLSLGLDPLDLAEFDSEDSINNSKSQESPSASSSSPTMTDTSPVQDHVELQDTPGFRQASIFASDSSRQQSAQSARTMDRGDAPWANGAQYCDTPLPDDDMFGMPSFAGDLTPRALNPWTCATTYDTASYQYTNDMFDNPLGWSN</sequence>
<dbReference type="AlphaFoldDB" id="W9Z223"/>
<feature type="region of interest" description="Disordered" evidence="1">
    <location>
        <begin position="196"/>
        <end position="224"/>
    </location>
</feature>